<dbReference type="InterPro" id="IPR019024">
    <property type="entry name" value="RNase_H2_suB_wHTH"/>
</dbReference>
<evidence type="ECO:0000256" key="2">
    <source>
        <dbReference type="ARBA" id="ARBA00009823"/>
    </source>
</evidence>
<name>A0AA85JYG9_TRIRE</name>
<proteinExistence type="inferred from homology"/>
<dbReference type="Proteomes" id="UP000050795">
    <property type="component" value="Unassembled WGS sequence"/>
</dbReference>
<dbReference type="AlphaFoldDB" id="A0AA85JYG9"/>
<comment type="function">
    <text evidence="6">Non catalytic subunit of RNase H2, an endonuclease that specifically degrades the RNA of RNA:DNA hybrids. Participates in DNA replication, possibly by mediating the removal of lagging-strand Okazaki fragment RNA primers during DNA replication. Mediates the excision of single ribonucleotides from DNA:RNA duplexes.</text>
</comment>
<accession>A0AA85JYG9</accession>
<comment type="similarity">
    <text evidence="2">Belongs to the RNase H2 subunit B family.</text>
</comment>
<evidence type="ECO:0000313" key="12">
    <source>
        <dbReference type="WBParaSite" id="TREG1_60960.1"/>
    </source>
</evidence>
<keyword evidence="11" id="KW-1185">Reference proteome</keyword>
<evidence type="ECO:0000313" key="11">
    <source>
        <dbReference type="Proteomes" id="UP000050795"/>
    </source>
</evidence>
<evidence type="ECO:0000256" key="1">
    <source>
        <dbReference type="ARBA" id="ARBA00004123"/>
    </source>
</evidence>
<evidence type="ECO:0000256" key="6">
    <source>
        <dbReference type="ARBA" id="ARBA00024778"/>
    </source>
</evidence>
<comment type="subcellular location">
    <subcellularLocation>
        <location evidence="1">Nucleus</location>
    </subcellularLocation>
</comment>
<reference evidence="12" key="2">
    <citation type="submission" date="2023-11" db="UniProtKB">
        <authorList>
            <consortium name="WormBaseParasite"/>
        </authorList>
    </citation>
    <scope>IDENTIFICATION</scope>
</reference>
<evidence type="ECO:0000256" key="7">
    <source>
        <dbReference type="ARBA" id="ARBA00033464"/>
    </source>
</evidence>
<dbReference type="GO" id="GO:0006401">
    <property type="term" value="P:RNA catabolic process"/>
    <property type="evidence" value="ECO:0007669"/>
    <property type="project" value="TreeGrafter"/>
</dbReference>
<reference evidence="11" key="1">
    <citation type="submission" date="2022-06" db="EMBL/GenBank/DDBJ databases">
        <authorList>
            <person name="Berger JAMES D."/>
            <person name="Berger JAMES D."/>
        </authorList>
    </citation>
    <scope>NUCLEOTIDE SEQUENCE [LARGE SCALE GENOMIC DNA]</scope>
</reference>
<evidence type="ECO:0000256" key="5">
    <source>
        <dbReference type="ARBA" id="ARBA00023242"/>
    </source>
</evidence>
<organism evidence="11 12">
    <name type="scientific">Trichobilharzia regenti</name>
    <name type="common">Nasal bird schistosome</name>
    <dbReference type="NCBI Taxonomy" id="157069"/>
    <lineage>
        <taxon>Eukaryota</taxon>
        <taxon>Metazoa</taxon>
        <taxon>Spiralia</taxon>
        <taxon>Lophotrochozoa</taxon>
        <taxon>Platyhelminthes</taxon>
        <taxon>Trematoda</taxon>
        <taxon>Digenea</taxon>
        <taxon>Strigeidida</taxon>
        <taxon>Schistosomatoidea</taxon>
        <taxon>Schistosomatidae</taxon>
        <taxon>Trichobilharzia</taxon>
    </lineage>
</organism>
<dbReference type="Gene3D" id="2.20.25.530">
    <property type="match status" value="1"/>
</dbReference>
<dbReference type="InterPro" id="IPR041195">
    <property type="entry name" value="Rnh202_N"/>
</dbReference>
<dbReference type="GO" id="GO:0005654">
    <property type="term" value="C:nucleoplasm"/>
    <property type="evidence" value="ECO:0007669"/>
    <property type="project" value="TreeGrafter"/>
</dbReference>
<dbReference type="Pfam" id="PF09468">
    <property type="entry name" value="RNase_H2-Ydr279"/>
    <property type="match status" value="1"/>
</dbReference>
<feature type="domain" description="Ribonuclease H2 subunit B wHTH" evidence="9">
    <location>
        <begin position="90"/>
        <end position="234"/>
    </location>
</feature>
<sequence>MQDCGSVFVVPDGIINCPSKCSLVKLNHPRSDIPCLFLWNSQSSQLFEIQSTTEKCRSWLVGGYIKTDGVMYLCSRIDPLFFCISLCKKQTKFVSWHSLLSESGDNYSILGSIANLESRLEEICEKKCVGSLSVYRYDESRTLKWLSSRVSDVCQAALQSTNPVLNSQLRLIISSSSSDGSKGGSEDSRVPEFTSSSEEAQLLSVSQLPQQLCLELAYQLVADYLTPDLSKKLREKIGLKTSEDTPSEINTSAAVDSENIDPADELHQKSQNSKNCQPKEDYSSVLKLKESKTNEPISKKAKIPKGVQSITSFFRKK</sequence>
<feature type="region of interest" description="Disordered" evidence="8">
    <location>
        <begin position="176"/>
        <end position="195"/>
    </location>
</feature>
<feature type="region of interest" description="Disordered" evidence="8">
    <location>
        <begin position="243"/>
        <end position="283"/>
    </location>
</feature>
<keyword evidence="5" id="KW-0539">Nucleus</keyword>
<evidence type="ECO:0000256" key="3">
    <source>
        <dbReference type="ARBA" id="ARBA00011277"/>
    </source>
</evidence>
<protein>
    <recommendedName>
        <fullName evidence="4">Ribonuclease H2 subunit B</fullName>
    </recommendedName>
    <alternativeName>
        <fullName evidence="7">Ribonuclease HI subunit B</fullName>
    </alternativeName>
</protein>
<evidence type="ECO:0000259" key="10">
    <source>
        <dbReference type="Pfam" id="PF17745"/>
    </source>
</evidence>
<dbReference type="GO" id="GO:0032299">
    <property type="term" value="C:ribonuclease H2 complex"/>
    <property type="evidence" value="ECO:0007669"/>
    <property type="project" value="InterPro"/>
</dbReference>
<dbReference type="Gene3D" id="1.10.20.120">
    <property type="match status" value="1"/>
</dbReference>
<dbReference type="PANTHER" id="PTHR13383:SF11">
    <property type="entry name" value="RIBONUCLEASE H2 SUBUNIT B"/>
    <property type="match status" value="1"/>
</dbReference>
<evidence type="ECO:0000256" key="4">
    <source>
        <dbReference type="ARBA" id="ARBA00019062"/>
    </source>
</evidence>
<feature type="domain" description="Rnh202 triple barrel" evidence="10">
    <location>
        <begin position="20"/>
        <end position="78"/>
    </location>
</feature>
<dbReference type="WBParaSite" id="TREG1_60960.1">
    <property type="protein sequence ID" value="TREG1_60960.1"/>
    <property type="gene ID" value="TREG1_60960"/>
</dbReference>
<comment type="subunit">
    <text evidence="3">The RNase H2 complex is a heterotrimer composed of the catalytic subunit RNASEH2A and the non-catalytic subunits RNASEH2B and RNASEH2C.</text>
</comment>
<evidence type="ECO:0000256" key="8">
    <source>
        <dbReference type="SAM" id="MobiDB-lite"/>
    </source>
</evidence>
<evidence type="ECO:0000259" key="9">
    <source>
        <dbReference type="Pfam" id="PF09468"/>
    </source>
</evidence>
<dbReference type="Pfam" id="PF17745">
    <property type="entry name" value="Ydr279_N"/>
    <property type="match status" value="1"/>
</dbReference>
<dbReference type="InterPro" id="IPR040456">
    <property type="entry name" value="RNase_H2_suB"/>
</dbReference>
<dbReference type="PANTHER" id="PTHR13383">
    <property type="entry name" value="RIBONUCLEASE H2 SUBUNIT B"/>
    <property type="match status" value="1"/>
</dbReference>